<dbReference type="RefSeq" id="WP_379820879.1">
    <property type="nucleotide sequence ID" value="NZ_JBHUMD010000024.1"/>
</dbReference>
<sequence length="194" mass="22782">MSLEIIVYCKEVSNNLIPQMMKRLNDYDMVTEVHPEFNFNGENAGFLPFKFRLSNPHLDTLKGKDLISGFELYIGDFNLQKAKEDMRPKQSFFEKLIGKKQPEIQFAAQEIEDRLKDCKKEVHFVWHSGDSFQLRFALLTSAIFAELTNGVCTYPADDIWYDNQGFTDKTFKEILEYENSLNASKIKFFEFQNW</sequence>
<dbReference type="Proteomes" id="UP001597480">
    <property type="component" value="Unassembled WGS sequence"/>
</dbReference>
<gene>
    <name evidence="1" type="ORF">ACFSR3_10245</name>
</gene>
<evidence type="ECO:0000313" key="1">
    <source>
        <dbReference type="EMBL" id="MFD2602435.1"/>
    </source>
</evidence>
<accession>A0ABW5NUC8</accession>
<evidence type="ECO:0000313" key="2">
    <source>
        <dbReference type="Proteomes" id="UP001597480"/>
    </source>
</evidence>
<dbReference type="EMBL" id="JBHUMD010000024">
    <property type="protein sequence ID" value="MFD2602435.1"/>
    <property type="molecule type" value="Genomic_DNA"/>
</dbReference>
<proteinExistence type="predicted"/>
<reference evidence="2" key="1">
    <citation type="journal article" date="2019" name="Int. J. Syst. Evol. Microbiol.">
        <title>The Global Catalogue of Microorganisms (GCM) 10K type strain sequencing project: providing services to taxonomists for standard genome sequencing and annotation.</title>
        <authorList>
            <consortium name="The Broad Institute Genomics Platform"/>
            <consortium name="The Broad Institute Genome Sequencing Center for Infectious Disease"/>
            <person name="Wu L."/>
            <person name="Ma J."/>
        </authorList>
    </citation>
    <scope>NUCLEOTIDE SEQUENCE [LARGE SCALE GENOMIC DNA]</scope>
    <source>
        <strain evidence="2">KCTC 42107</strain>
    </source>
</reference>
<comment type="caution">
    <text evidence="1">The sequence shown here is derived from an EMBL/GenBank/DDBJ whole genome shotgun (WGS) entry which is preliminary data.</text>
</comment>
<protein>
    <submittedName>
        <fullName evidence="1">Uncharacterized protein</fullName>
    </submittedName>
</protein>
<keyword evidence="2" id="KW-1185">Reference proteome</keyword>
<organism evidence="1 2">
    <name type="scientific">Flavobacterium suzhouense</name>
    <dbReference type="NCBI Taxonomy" id="1529638"/>
    <lineage>
        <taxon>Bacteria</taxon>
        <taxon>Pseudomonadati</taxon>
        <taxon>Bacteroidota</taxon>
        <taxon>Flavobacteriia</taxon>
        <taxon>Flavobacteriales</taxon>
        <taxon>Flavobacteriaceae</taxon>
        <taxon>Flavobacterium</taxon>
    </lineage>
</organism>
<name>A0ABW5NUC8_9FLAO</name>